<dbReference type="EMBL" id="FQUE01000009">
    <property type="protein sequence ID" value="SHF62630.1"/>
    <property type="molecule type" value="Genomic_DNA"/>
</dbReference>
<organism evidence="11 12">
    <name type="scientific">Loktanella atrilutea</name>
    <dbReference type="NCBI Taxonomy" id="366533"/>
    <lineage>
        <taxon>Bacteria</taxon>
        <taxon>Pseudomonadati</taxon>
        <taxon>Pseudomonadota</taxon>
        <taxon>Alphaproteobacteria</taxon>
        <taxon>Rhodobacterales</taxon>
        <taxon>Roseobacteraceae</taxon>
        <taxon>Loktanella</taxon>
    </lineage>
</organism>
<dbReference type="SMART" id="SM00388">
    <property type="entry name" value="HisKA"/>
    <property type="match status" value="1"/>
</dbReference>
<dbReference type="InterPro" id="IPR036890">
    <property type="entry name" value="HATPase_C_sf"/>
</dbReference>
<dbReference type="PROSITE" id="PS50109">
    <property type="entry name" value="HIS_KIN"/>
    <property type="match status" value="1"/>
</dbReference>
<feature type="domain" description="Histidine kinase" evidence="10">
    <location>
        <begin position="237"/>
        <end position="457"/>
    </location>
</feature>
<feature type="transmembrane region" description="Helical" evidence="9">
    <location>
        <begin position="124"/>
        <end position="144"/>
    </location>
</feature>
<evidence type="ECO:0000256" key="4">
    <source>
        <dbReference type="ARBA" id="ARBA00022679"/>
    </source>
</evidence>
<dbReference type="EC" id="2.7.13.3" evidence="2"/>
<accession>A0A1M5D6Y6</accession>
<dbReference type="Pfam" id="PF02518">
    <property type="entry name" value="HATPase_c"/>
    <property type="match status" value="1"/>
</dbReference>
<evidence type="ECO:0000256" key="7">
    <source>
        <dbReference type="ARBA" id="ARBA00023136"/>
    </source>
</evidence>
<dbReference type="SMART" id="SM00387">
    <property type="entry name" value="HATPase_c"/>
    <property type="match status" value="1"/>
</dbReference>
<name>A0A1M5D6Y6_LOKAT</name>
<evidence type="ECO:0000256" key="6">
    <source>
        <dbReference type="ARBA" id="ARBA00023012"/>
    </source>
</evidence>
<dbReference type="SUPFAM" id="SSF55874">
    <property type="entry name" value="ATPase domain of HSP90 chaperone/DNA topoisomerase II/histidine kinase"/>
    <property type="match status" value="1"/>
</dbReference>
<keyword evidence="8" id="KW-0175">Coiled coil</keyword>
<dbReference type="InterPro" id="IPR003594">
    <property type="entry name" value="HATPase_dom"/>
</dbReference>
<comment type="catalytic activity">
    <reaction evidence="1">
        <text>ATP + protein L-histidine = ADP + protein N-phospho-L-histidine.</text>
        <dbReference type="EC" id="2.7.13.3"/>
    </reaction>
</comment>
<keyword evidence="9" id="KW-1133">Transmembrane helix</keyword>
<dbReference type="PANTHER" id="PTHR43711">
    <property type="entry name" value="TWO-COMPONENT HISTIDINE KINASE"/>
    <property type="match status" value="1"/>
</dbReference>
<keyword evidence="3" id="KW-0597">Phosphoprotein</keyword>
<dbReference type="InterPro" id="IPR036097">
    <property type="entry name" value="HisK_dim/P_sf"/>
</dbReference>
<dbReference type="FunFam" id="3.30.565.10:FF:000006">
    <property type="entry name" value="Sensor histidine kinase WalK"/>
    <property type="match status" value="1"/>
</dbReference>
<evidence type="ECO:0000313" key="12">
    <source>
        <dbReference type="Proteomes" id="UP000183987"/>
    </source>
</evidence>
<evidence type="ECO:0000256" key="3">
    <source>
        <dbReference type="ARBA" id="ARBA00022553"/>
    </source>
</evidence>
<reference evidence="12" key="1">
    <citation type="submission" date="2016-11" db="EMBL/GenBank/DDBJ databases">
        <authorList>
            <person name="Varghese N."/>
            <person name="Submissions S."/>
        </authorList>
    </citation>
    <scope>NUCLEOTIDE SEQUENCE [LARGE SCALE GENOMIC DNA]</scope>
    <source>
        <strain evidence="12">DSM 29326</strain>
    </source>
</reference>
<dbReference type="CDD" id="cd00082">
    <property type="entry name" value="HisKA"/>
    <property type="match status" value="1"/>
</dbReference>
<keyword evidence="5 11" id="KW-0418">Kinase</keyword>
<gene>
    <name evidence="11" type="ORF">SAMN05444339_10950</name>
</gene>
<evidence type="ECO:0000256" key="1">
    <source>
        <dbReference type="ARBA" id="ARBA00000085"/>
    </source>
</evidence>
<dbReference type="GO" id="GO:0000155">
    <property type="term" value="F:phosphorelay sensor kinase activity"/>
    <property type="evidence" value="ECO:0007669"/>
    <property type="project" value="InterPro"/>
</dbReference>
<keyword evidence="9" id="KW-0812">Transmembrane</keyword>
<evidence type="ECO:0000256" key="5">
    <source>
        <dbReference type="ARBA" id="ARBA00022777"/>
    </source>
</evidence>
<dbReference type="PANTHER" id="PTHR43711:SF1">
    <property type="entry name" value="HISTIDINE KINASE 1"/>
    <property type="match status" value="1"/>
</dbReference>
<dbReference type="InterPro" id="IPR005467">
    <property type="entry name" value="His_kinase_dom"/>
</dbReference>
<evidence type="ECO:0000313" key="11">
    <source>
        <dbReference type="EMBL" id="SHF62630.1"/>
    </source>
</evidence>
<dbReference type="InterPro" id="IPR050736">
    <property type="entry name" value="Sensor_HK_Regulatory"/>
</dbReference>
<feature type="transmembrane region" description="Helical" evidence="9">
    <location>
        <begin position="182"/>
        <end position="204"/>
    </location>
</feature>
<feature type="transmembrane region" description="Helical" evidence="9">
    <location>
        <begin position="156"/>
        <end position="176"/>
    </location>
</feature>
<evidence type="ECO:0000259" key="10">
    <source>
        <dbReference type="PROSITE" id="PS50109"/>
    </source>
</evidence>
<evidence type="ECO:0000256" key="8">
    <source>
        <dbReference type="SAM" id="Coils"/>
    </source>
</evidence>
<keyword evidence="4" id="KW-0808">Transferase</keyword>
<keyword evidence="6" id="KW-0902">Two-component regulatory system</keyword>
<dbReference type="PRINTS" id="PR00344">
    <property type="entry name" value="BCTRLSENSOR"/>
</dbReference>
<dbReference type="InterPro" id="IPR004358">
    <property type="entry name" value="Sig_transdc_His_kin-like_C"/>
</dbReference>
<dbReference type="Gene3D" id="3.30.565.10">
    <property type="entry name" value="Histidine kinase-like ATPase, C-terminal domain"/>
    <property type="match status" value="1"/>
</dbReference>
<dbReference type="SUPFAM" id="SSF47384">
    <property type="entry name" value="Homodimeric domain of signal transducing histidine kinase"/>
    <property type="match status" value="1"/>
</dbReference>
<dbReference type="InterPro" id="IPR003661">
    <property type="entry name" value="HisK_dim/P_dom"/>
</dbReference>
<protein>
    <recommendedName>
        <fullName evidence="2">histidine kinase</fullName>
        <ecNumber evidence="2">2.7.13.3</ecNumber>
    </recommendedName>
</protein>
<proteinExistence type="predicted"/>
<dbReference type="Proteomes" id="UP000183987">
    <property type="component" value="Unassembled WGS sequence"/>
</dbReference>
<keyword evidence="12" id="KW-1185">Reference proteome</keyword>
<evidence type="ECO:0000256" key="9">
    <source>
        <dbReference type="SAM" id="Phobius"/>
    </source>
</evidence>
<feature type="transmembrane region" description="Helical" evidence="9">
    <location>
        <begin position="96"/>
        <end position="118"/>
    </location>
</feature>
<dbReference type="AlphaFoldDB" id="A0A1M5D6Y6"/>
<dbReference type="Pfam" id="PF00512">
    <property type="entry name" value="HisKA"/>
    <property type="match status" value="1"/>
</dbReference>
<feature type="coiled-coil region" evidence="8">
    <location>
        <begin position="204"/>
        <end position="231"/>
    </location>
</feature>
<dbReference type="FunFam" id="1.10.287.130:FF:000001">
    <property type="entry name" value="Two-component sensor histidine kinase"/>
    <property type="match status" value="1"/>
</dbReference>
<sequence length="468" mass="52449">MLRSCVMTAAMSGRTAFATPRYRLKHLQDYARAVKALTWQRQSIFAAVAVLTGWFFTPWKAELFFAIGMLCELADLRLANRVDRVREGDYKTMSKLMTGFVINTVISSLTIGIYAMWVGLTEEGVGLFTALFCLSAGAIFAAINNHQIVRLLVIRFVIYGVAFLVLTTRDLIVYRPPLTSELWLQFFTVIFVMYFLIDCSRSFLRMYRQDLKRLEDLQQEHERTKAALVVKSQFVAAVSHELRTPLTSIKGSLELVNTGKFGEIPSRAKHLLEVAGRNSKRLADLVDDLLDLQKLEEGKMTFDNQTIEVRSFLADAVNDHQGLADQYNVTLNIHLEDTPAVHVRADRSRLMQVLANIISNAAKFSMAKGDVDIGLSVAQGWIRIFVRDYGIGIPEDGKEKVFGRFTQLDPSDQRKCGGTGLGMNISREIMSALGGLIDYESTLGVGTTFYVDLPRVTGPEDRDMSARA</sequence>
<dbReference type="Gene3D" id="1.10.287.130">
    <property type="match status" value="1"/>
</dbReference>
<evidence type="ECO:0000256" key="2">
    <source>
        <dbReference type="ARBA" id="ARBA00012438"/>
    </source>
</evidence>
<dbReference type="STRING" id="366533.SAMN05444339_10950"/>
<keyword evidence="7 9" id="KW-0472">Membrane</keyword>